<evidence type="ECO:0000256" key="1">
    <source>
        <dbReference type="SAM" id="MobiDB-lite"/>
    </source>
</evidence>
<reference evidence="3" key="1">
    <citation type="journal article" date="2017" name="Genome Biol. Evol.">
        <title>The complete genome sequence of the phytopathogenic fungus Sclerotinia sclerotiorum reveals insights into the genome architecture of broad host range pathogens.</title>
        <authorList>
            <person name="Derbyshire M."/>
            <person name="Denton-Giles M."/>
            <person name="Hegedus D."/>
            <person name="Seifbarghy S."/>
            <person name="Rollins J."/>
            <person name="van Kan J."/>
            <person name="Seidl M.F."/>
            <person name="Faino L."/>
            <person name="Mbengue M."/>
            <person name="Navaud O."/>
            <person name="Raffaele S."/>
            <person name="Hammond-Kosack K."/>
            <person name="Heard S."/>
            <person name="Oliver R."/>
        </authorList>
    </citation>
    <scope>NUCLEOTIDE SEQUENCE [LARGE SCALE GENOMIC DNA]</scope>
    <source>
        <strain evidence="3">ATCC 18683 / 1980 / Ss-1</strain>
    </source>
</reference>
<feature type="region of interest" description="Disordered" evidence="1">
    <location>
        <begin position="18"/>
        <end position="43"/>
    </location>
</feature>
<evidence type="ECO:0000313" key="2">
    <source>
        <dbReference type="EMBL" id="APA14973.1"/>
    </source>
</evidence>
<evidence type="ECO:0000313" key="3">
    <source>
        <dbReference type="Proteomes" id="UP000177798"/>
    </source>
</evidence>
<dbReference type="AlphaFoldDB" id="A0A1D9QK39"/>
<feature type="compositionally biased region" description="Polar residues" evidence="1">
    <location>
        <begin position="31"/>
        <end position="41"/>
    </location>
</feature>
<dbReference type="Proteomes" id="UP000177798">
    <property type="component" value="Chromosome 14"/>
</dbReference>
<dbReference type="EMBL" id="CP017827">
    <property type="protein sequence ID" value="APA14973.1"/>
    <property type="molecule type" value="Genomic_DNA"/>
</dbReference>
<accession>A0A1D9QK39</accession>
<organism evidence="2 3">
    <name type="scientific">Sclerotinia sclerotiorum (strain ATCC 18683 / 1980 / Ss-1)</name>
    <name type="common">White mold</name>
    <name type="synonym">Whetzelinia sclerotiorum</name>
    <dbReference type="NCBI Taxonomy" id="665079"/>
    <lineage>
        <taxon>Eukaryota</taxon>
        <taxon>Fungi</taxon>
        <taxon>Dikarya</taxon>
        <taxon>Ascomycota</taxon>
        <taxon>Pezizomycotina</taxon>
        <taxon>Leotiomycetes</taxon>
        <taxon>Helotiales</taxon>
        <taxon>Sclerotiniaceae</taxon>
        <taxon>Sclerotinia</taxon>
    </lineage>
</organism>
<proteinExistence type="predicted"/>
<sequence>MQYLKQAAELQRIAATQIMPSPSPPPIAGSQLPSFSSSGLQSLAGGYNERMKTTDEYLVKEWGGSIRFVNALGVEQERPRELRESPSVHNKNHPEAI</sequence>
<gene>
    <name evidence="2" type="ORF">sscle_14g097430</name>
</gene>
<name>A0A1D9QK39_SCLS1</name>
<dbReference type="VEuPathDB" id="FungiDB:sscle_14g097430"/>
<protein>
    <submittedName>
        <fullName evidence="2">Uncharacterized protein</fullName>
    </submittedName>
</protein>
<feature type="region of interest" description="Disordered" evidence="1">
    <location>
        <begin position="75"/>
        <end position="97"/>
    </location>
</feature>